<dbReference type="GO" id="GO:0046983">
    <property type="term" value="F:protein dimerization activity"/>
    <property type="evidence" value="ECO:0007669"/>
    <property type="project" value="InterPro"/>
</dbReference>
<evidence type="ECO:0000313" key="2">
    <source>
        <dbReference type="EMBL" id="CAI6357184.1"/>
    </source>
</evidence>
<reference evidence="2 3" key="1">
    <citation type="submission" date="2023-01" db="EMBL/GenBank/DDBJ databases">
        <authorList>
            <person name="Whitehead M."/>
        </authorList>
    </citation>
    <scope>NUCLEOTIDE SEQUENCE [LARGE SCALE GENOMIC DNA]</scope>
</reference>
<gene>
    <name evidence="2" type="ORF">MEUPH1_LOCUS12837</name>
</gene>
<dbReference type="Proteomes" id="UP001160148">
    <property type="component" value="Unassembled WGS sequence"/>
</dbReference>
<organism evidence="2 3">
    <name type="scientific">Macrosiphum euphorbiae</name>
    <name type="common">potato aphid</name>
    <dbReference type="NCBI Taxonomy" id="13131"/>
    <lineage>
        <taxon>Eukaryota</taxon>
        <taxon>Metazoa</taxon>
        <taxon>Ecdysozoa</taxon>
        <taxon>Arthropoda</taxon>
        <taxon>Hexapoda</taxon>
        <taxon>Insecta</taxon>
        <taxon>Pterygota</taxon>
        <taxon>Neoptera</taxon>
        <taxon>Paraneoptera</taxon>
        <taxon>Hemiptera</taxon>
        <taxon>Sternorrhyncha</taxon>
        <taxon>Aphidomorpha</taxon>
        <taxon>Aphidoidea</taxon>
        <taxon>Aphididae</taxon>
        <taxon>Macrosiphini</taxon>
        <taxon>Macrosiphum</taxon>
    </lineage>
</organism>
<sequence>MSGKISGLIARIRNIIPSVTWHHCCSIYREAIVSKKIPTKLKEVLDEAVKIVNFIKAKSLNSRLFEQLCKDMDSEHYQLLLHSEIRWLSRGKVLSRLFELYMRLNYFSSNINHHLRLNDFSWLASLAYLSDIFSHLNVLNLSLQGSHVTIFKVEDKIEAMIKKLELWNLRLSKKNYDSFQNLNNFLELTEEELSGEVFKYIKQHIEDLQRSFRDYFPVPDTNRNWIRHPFEIDITQINGLTSLEEDDLIDISTNGSLKLQFNQKSLENFWLHEQKDYPVLSSKALKVLIPFPTTYLCEKAFSTLVYVKNNFRNRLENVESELRLKLSNIEPNIPVEKLMSEMQYHPSH</sequence>
<keyword evidence="3" id="KW-1185">Reference proteome</keyword>
<evidence type="ECO:0000313" key="3">
    <source>
        <dbReference type="Proteomes" id="UP001160148"/>
    </source>
</evidence>
<dbReference type="InterPro" id="IPR012337">
    <property type="entry name" value="RNaseH-like_sf"/>
</dbReference>
<dbReference type="AlphaFoldDB" id="A0AAV0WMF0"/>
<dbReference type="InterPro" id="IPR008906">
    <property type="entry name" value="HATC_C_dom"/>
</dbReference>
<proteinExistence type="predicted"/>
<comment type="caution">
    <text evidence="2">The sequence shown here is derived from an EMBL/GenBank/DDBJ whole genome shotgun (WGS) entry which is preliminary data.</text>
</comment>
<name>A0AAV0WMF0_9HEMI</name>
<dbReference type="EMBL" id="CARXXK010000002">
    <property type="protein sequence ID" value="CAI6357184.1"/>
    <property type="molecule type" value="Genomic_DNA"/>
</dbReference>
<dbReference type="PANTHER" id="PTHR45913:SF19">
    <property type="entry name" value="LOW QUALITY PROTEIN: ZINC FINGER BED DOMAIN-CONTAINING PROTEIN 5-LIKE"/>
    <property type="match status" value="1"/>
</dbReference>
<dbReference type="PANTHER" id="PTHR45913">
    <property type="entry name" value="EPM2A-INTERACTING PROTEIN 1"/>
    <property type="match status" value="1"/>
</dbReference>
<evidence type="ECO:0000259" key="1">
    <source>
        <dbReference type="Pfam" id="PF05699"/>
    </source>
</evidence>
<accession>A0AAV0WMF0</accession>
<dbReference type="Pfam" id="PF05699">
    <property type="entry name" value="Dimer_Tnp_hAT"/>
    <property type="match status" value="1"/>
</dbReference>
<protein>
    <recommendedName>
        <fullName evidence="1">HAT C-terminal dimerisation domain-containing protein</fullName>
    </recommendedName>
</protein>
<dbReference type="SUPFAM" id="SSF53098">
    <property type="entry name" value="Ribonuclease H-like"/>
    <property type="match status" value="1"/>
</dbReference>
<feature type="domain" description="HAT C-terminal dimerisation" evidence="1">
    <location>
        <begin position="263"/>
        <end position="317"/>
    </location>
</feature>